<dbReference type="OrthoDB" id="8756593at2"/>
<evidence type="ECO:0000256" key="1">
    <source>
        <dbReference type="SAM" id="SignalP"/>
    </source>
</evidence>
<keyword evidence="3" id="KW-1185">Reference proteome</keyword>
<proteinExistence type="predicted"/>
<sequence length="204" mass="20970">MKNILLALGAAAGALCTTLPAHAITLESASLNGNLLDSSFSTPSLIALDLTLLNHAPLRFSFVVDADDVGRGWADFNAIVRDVGGLGIGSLTLAGVRFEALSDPLAATLGGSLLPATVFASTPTTLNVGTLTLAGDPATELYLGNPFLEAGRLDWRIGFAGLNAGDRLTLDLSTTPAVPEPDDWAMMLAGLGMIALSAARRIGR</sequence>
<dbReference type="AlphaFoldDB" id="F5R866"/>
<gene>
    <name evidence="2" type="ORF">METUNv1_00502</name>
</gene>
<name>F5R866_METUF</name>
<evidence type="ECO:0000313" key="2">
    <source>
        <dbReference type="EMBL" id="EGK73324.1"/>
    </source>
</evidence>
<accession>F5R866</accession>
<evidence type="ECO:0000313" key="3">
    <source>
        <dbReference type="Proteomes" id="UP000005019"/>
    </source>
</evidence>
<protein>
    <recommendedName>
        <fullName evidence="4">PEP-CTERM protein-sorting domain-containing protein</fullName>
    </recommendedName>
</protein>
<organism evidence="2 3">
    <name type="scientific">Methyloversatilis universalis (strain ATCC BAA-1314 / DSM 25237 / JCM 13912 / CCUG 52030 / FAM5)</name>
    <dbReference type="NCBI Taxonomy" id="1000565"/>
    <lineage>
        <taxon>Bacteria</taxon>
        <taxon>Pseudomonadati</taxon>
        <taxon>Pseudomonadota</taxon>
        <taxon>Betaproteobacteria</taxon>
        <taxon>Nitrosomonadales</taxon>
        <taxon>Sterolibacteriaceae</taxon>
        <taxon>Methyloversatilis</taxon>
    </lineage>
</organism>
<dbReference type="EMBL" id="AFHG01000029">
    <property type="protein sequence ID" value="EGK73324.1"/>
    <property type="molecule type" value="Genomic_DNA"/>
</dbReference>
<comment type="caution">
    <text evidence="2">The sequence shown here is derived from an EMBL/GenBank/DDBJ whole genome shotgun (WGS) entry which is preliminary data.</text>
</comment>
<dbReference type="RefSeq" id="WP_008058490.1">
    <property type="nucleotide sequence ID" value="NZ_AFHG01000029.1"/>
</dbReference>
<dbReference type="Proteomes" id="UP000005019">
    <property type="component" value="Unassembled WGS sequence"/>
</dbReference>
<feature type="chain" id="PRO_5003327108" description="PEP-CTERM protein-sorting domain-containing protein" evidence="1">
    <location>
        <begin position="24"/>
        <end position="204"/>
    </location>
</feature>
<keyword evidence="1" id="KW-0732">Signal</keyword>
<reference evidence="2 3" key="1">
    <citation type="journal article" date="2011" name="J. Bacteriol.">
        <title>Genome sequence of Methyloversatilis universalis FAM5T, a methylotrophic representative of the order Rhodocyclales.</title>
        <authorList>
            <person name="Kittichotirat W."/>
            <person name="Good N.M."/>
            <person name="Hall R."/>
            <person name="Bringel F."/>
            <person name="Lajus A."/>
            <person name="Medigue C."/>
            <person name="Smalley N.E."/>
            <person name="Beck D."/>
            <person name="Bumgarner R."/>
            <person name="Vuilleumier S."/>
            <person name="Kalyuzhnaya M.G."/>
        </authorList>
    </citation>
    <scope>NUCLEOTIDE SEQUENCE [LARGE SCALE GENOMIC DNA]</scope>
    <source>
        <strain evidence="3">ATCC BAA-1314 / JCM 13912 / FAM5</strain>
    </source>
</reference>
<dbReference type="eggNOG" id="ENOG5034C9S">
    <property type="taxonomic scope" value="Bacteria"/>
</dbReference>
<feature type="signal peptide" evidence="1">
    <location>
        <begin position="1"/>
        <end position="23"/>
    </location>
</feature>
<evidence type="ECO:0008006" key="4">
    <source>
        <dbReference type="Google" id="ProtNLM"/>
    </source>
</evidence>